<dbReference type="GO" id="GO:0004523">
    <property type="term" value="F:RNA-DNA hybrid ribonuclease activity"/>
    <property type="evidence" value="ECO:0007669"/>
    <property type="project" value="InterPro"/>
</dbReference>
<comment type="caution">
    <text evidence="2">The sequence shown here is derived from an EMBL/GenBank/DDBJ whole genome shotgun (WGS) entry which is preliminary data.</text>
</comment>
<reference evidence="2 3" key="1">
    <citation type="journal article" date="2024" name="Plant J.">
        <title>Genome sequences and population genomics reveal climatic adaptation and genomic divergence between two closely related sweetgum species.</title>
        <authorList>
            <person name="Xu W.Q."/>
            <person name="Ren C.Q."/>
            <person name="Zhang X.Y."/>
            <person name="Comes H.P."/>
            <person name="Liu X.H."/>
            <person name="Li Y.G."/>
            <person name="Kettle C.J."/>
            <person name="Jalonen R."/>
            <person name="Gaisberger H."/>
            <person name="Ma Y.Z."/>
            <person name="Qiu Y.X."/>
        </authorList>
    </citation>
    <scope>NUCLEOTIDE SEQUENCE [LARGE SCALE GENOMIC DNA]</scope>
    <source>
        <strain evidence="2">Hangzhou</strain>
    </source>
</reference>
<dbReference type="InterPro" id="IPR002156">
    <property type="entry name" value="RNaseH_domain"/>
</dbReference>
<proteinExistence type="predicted"/>
<dbReference type="GO" id="GO:0003676">
    <property type="term" value="F:nucleic acid binding"/>
    <property type="evidence" value="ECO:0007669"/>
    <property type="project" value="InterPro"/>
</dbReference>
<dbReference type="CDD" id="cd06222">
    <property type="entry name" value="RNase_H_like"/>
    <property type="match status" value="1"/>
</dbReference>
<organism evidence="2 3">
    <name type="scientific">Liquidambar formosana</name>
    <name type="common">Formosan gum</name>
    <dbReference type="NCBI Taxonomy" id="63359"/>
    <lineage>
        <taxon>Eukaryota</taxon>
        <taxon>Viridiplantae</taxon>
        <taxon>Streptophyta</taxon>
        <taxon>Embryophyta</taxon>
        <taxon>Tracheophyta</taxon>
        <taxon>Spermatophyta</taxon>
        <taxon>Magnoliopsida</taxon>
        <taxon>eudicotyledons</taxon>
        <taxon>Gunneridae</taxon>
        <taxon>Pentapetalae</taxon>
        <taxon>Saxifragales</taxon>
        <taxon>Altingiaceae</taxon>
        <taxon>Liquidambar</taxon>
    </lineage>
</organism>
<dbReference type="InterPro" id="IPR036397">
    <property type="entry name" value="RNaseH_sf"/>
</dbReference>
<dbReference type="PANTHER" id="PTHR47723:SF19">
    <property type="entry name" value="POLYNUCLEOTIDYL TRANSFERASE, RIBONUCLEASE H-LIKE SUPERFAMILY PROTEIN"/>
    <property type="match status" value="1"/>
</dbReference>
<dbReference type="AlphaFoldDB" id="A0AAP0RVU5"/>
<keyword evidence="3" id="KW-1185">Reference proteome</keyword>
<dbReference type="PANTHER" id="PTHR47723">
    <property type="entry name" value="OS05G0353850 PROTEIN"/>
    <property type="match status" value="1"/>
</dbReference>
<dbReference type="Pfam" id="PF13456">
    <property type="entry name" value="RVT_3"/>
    <property type="match status" value="1"/>
</dbReference>
<accession>A0AAP0RVU5</accession>
<dbReference type="InterPro" id="IPR044730">
    <property type="entry name" value="RNase_H-like_dom_plant"/>
</dbReference>
<dbReference type="InterPro" id="IPR012337">
    <property type="entry name" value="RNaseH-like_sf"/>
</dbReference>
<protein>
    <recommendedName>
        <fullName evidence="1">RNase H type-1 domain-containing protein</fullName>
    </recommendedName>
</protein>
<evidence type="ECO:0000313" key="3">
    <source>
        <dbReference type="Proteomes" id="UP001415857"/>
    </source>
</evidence>
<sequence length="164" mass="18014">MKSPSLCVKLNTDGNCYGNPGPVGLGGLFRNDQGGWIMGYAFKVLEADSIEAKMCSIRFGLQTPWDARILDMWVKSDYEVAVKLILQGDPHFHPLGLLIMDCRSLMARPWKCRLTHILREGNSCADFLANLGHNNSGSALLAHPPMGLGPLLLKDLEGLPVIRL</sequence>
<dbReference type="SUPFAM" id="SSF53098">
    <property type="entry name" value="Ribonuclease H-like"/>
    <property type="match status" value="1"/>
</dbReference>
<dbReference type="InterPro" id="IPR053151">
    <property type="entry name" value="RNase_H-like"/>
</dbReference>
<dbReference type="Proteomes" id="UP001415857">
    <property type="component" value="Unassembled WGS sequence"/>
</dbReference>
<evidence type="ECO:0000259" key="1">
    <source>
        <dbReference type="Pfam" id="PF13456"/>
    </source>
</evidence>
<dbReference type="EMBL" id="JBBPBK010000006">
    <property type="protein sequence ID" value="KAK9282646.1"/>
    <property type="molecule type" value="Genomic_DNA"/>
</dbReference>
<evidence type="ECO:0000313" key="2">
    <source>
        <dbReference type="EMBL" id="KAK9282646.1"/>
    </source>
</evidence>
<gene>
    <name evidence="2" type="ORF">L1049_010865</name>
</gene>
<feature type="domain" description="RNase H type-1" evidence="1">
    <location>
        <begin position="11"/>
        <end position="131"/>
    </location>
</feature>
<name>A0AAP0RVU5_LIQFO</name>
<dbReference type="Gene3D" id="3.30.420.10">
    <property type="entry name" value="Ribonuclease H-like superfamily/Ribonuclease H"/>
    <property type="match status" value="1"/>
</dbReference>